<evidence type="ECO:0000313" key="2">
    <source>
        <dbReference type="Proteomes" id="UP000007029"/>
    </source>
</evidence>
<dbReference type="HOGENOM" id="CLU_2156452_0_0_5"/>
<reference evidence="1 2" key="1">
    <citation type="journal article" date="2007" name="J. Bacteriol.">
        <title>The complete genome sequence of Roseobacter denitrificans reveals a mixotrophic rather than photosynthetic metabolism.</title>
        <authorList>
            <person name="Swingley W.D."/>
            <person name="Sadekar S."/>
            <person name="Mastrian S.D."/>
            <person name="Matthies H.J."/>
            <person name="Hao J."/>
            <person name="Ramos H."/>
            <person name="Acharya C.R."/>
            <person name="Conrad A.L."/>
            <person name="Taylor H.L."/>
            <person name="Dejesa L.C."/>
            <person name="Shah M.K."/>
            <person name="O'huallachain M.E."/>
            <person name="Lince M.T."/>
            <person name="Blankenship R.E."/>
            <person name="Beatty J.T."/>
            <person name="Touchman J.W."/>
        </authorList>
    </citation>
    <scope>NUCLEOTIDE SEQUENCE [LARGE SCALE GENOMIC DNA]</scope>
    <source>
        <strain evidence="2">ATCC 33942 / OCh 114</strain>
        <plasmid evidence="1 2">pTB1</plasmid>
    </source>
</reference>
<dbReference type="Proteomes" id="UP000007029">
    <property type="component" value="Plasmid pTB1"/>
</dbReference>
<dbReference type="EMBL" id="CP000464">
    <property type="protein sequence ID" value="ABI93370.1"/>
    <property type="molecule type" value="Genomic_DNA"/>
</dbReference>
<proteinExistence type="predicted"/>
<dbReference type="RefSeq" id="WP_011655426.1">
    <property type="nucleotide sequence ID" value="NC_008386.1"/>
</dbReference>
<name>Q07GM9_ROSDO</name>
<geneLocation type="plasmid" evidence="1 2">
    <name>pTB1</name>
</geneLocation>
<organism evidence="1 2">
    <name type="scientific">Roseobacter denitrificans (strain ATCC 33942 / OCh 114)</name>
    <name type="common">Erythrobacter sp. (strain OCh 114)</name>
    <name type="synonym">Roseobacter denitrificans</name>
    <dbReference type="NCBI Taxonomy" id="375451"/>
    <lineage>
        <taxon>Bacteria</taxon>
        <taxon>Pseudomonadati</taxon>
        <taxon>Pseudomonadota</taxon>
        <taxon>Alphaproteobacteria</taxon>
        <taxon>Rhodobacterales</taxon>
        <taxon>Roseobacteraceae</taxon>
        <taxon>Roseobacter</taxon>
    </lineage>
</organism>
<protein>
    <submittedName>
        <fullName evidence="1">Uncharacterized protein</fullName>
    </submittedName>
</protein>
<dbReference type="AlphaFoldDB" id="Q07GM9"/>
<gene>
    <name evidence="1" type="ordered locus">RD1_A0071</name>
</gene>
<dbReference type="InterPro" id="IPR009862">
    <property type="entry name" value="DUF1419"/>
</dbReference>
<dbReference type="Pfam" id="PF07215">
    <property type="entry name" value="DUF1419"/>
    <property type="match status" value="1"/>
</dbReference>
<keyword evidence="2" id="KW-1185">Reference proteome</keyword>
<evidence type="ECO:0000313" key="1">
    <source>
        <dbReference type="EMBL" id="ABI93370.1"/>
    </source>
</evidence>
<keyword evidence="1" id="KW-0614">Plasmid</keyword>
<accession>Q07GM9</accession>
<dbReference type="KEGG" id="rde:RD1_A0071"/>
<sequence>MALKFTSIHEGVADRAKSFDLINRGYGPDQRFAGQWFETTEDVYTYFLEVLPPLDWTADGFSMSEFATGFLTDAYLRINGRFFCLCIHRERAMDFTNTLRAFKATAPANAA</sequence>
<dbReference type="OrthoDB" id="7870881at2"/>